<proteinExistence type="predicted"/>
<sequence>MAERNTRVSPLLTLEKINNSQKEMAYITRMRNVIKFQIAGNKEYEYFKNKKFYNGLSYQEIHEELLEICLPHALTKVVKAHVAVHNFEPFRPWAIINVDVNGFPGSQNSVIWRQNLNPRPIEFVERNLFLVAAFSNFHLEDFYDDWSTYYPRERRLFTGLRVHLGSQQTTGEEYINSSRKSTWRRVYDKNVSLFSCSDQDIAAYEKEQTKINKPINVFKKIIRREVGERFDQFEVLESIASPYYYILPHQNEKEYNEFESLYGSHQRDRSLKTTFSFVSSLSVGEKYFNTMRVKWFFQR</sequence>
<keyword evidence="2" id="KW-1185">Reference proteome</keyword>
<dbReference type="AlphaFoldDB" id="A0A8X6I5L7"/>
<gene>
    <name evidence="1" type="primary">NCL1_20329</name>
    <name evidence="1" type="ORF">TNCT_196581</name>
</gene>
<organism evidence="1 2">
    <name type="scientific">Trichonephila clavata</name>
    <name type="common">Joro spider</name>
    <name type="synonym">Nephila clavata</name>
    <dbReference type="NCBI Taxonomy" id="2740835"/>
    <lineage>
        <taxon>Eukaryota</taxon>
        <taxon>Metazoa</taxon>
        <taxon>Ecdysozoa</taxon>
        <taxon>Arthropoda</taxon>
        <taxon>Chelicerata</taxon>
        <taxon>Arachnida</taxon>
        <taxon>Araneae</taxon>
        <taxon>Araneomorphae</taxon>
        <taxon>Entelegynae</taxon>
        <taxon>Araneoidea</taxon>
        <taxon>Nephilidae</taxon>
        <taxon>Trichonephila</taxon>
    </lineage>
</organism>
<comment type="caution">
    <text evidence="1">The sequence shown here is derived from an EMBL/GenBank/DDBJ whole genome shotgun (WGS) entry which is preliminary data.</text>
</comment>
<dbReference type="Proteomes" id="UP000887116">
    <property type="component" value="Unassembled WGS sequence"/>
</dbReference>
<dbReference type="EMBL" id="BMAO01024906">
    <property type="protein sequence ID" value="GFQ98604.1"/>
    <property type="molecule type" value="Genomic_DNA"/>
</dbReference>
<accession>A0A8X6I5L7</accession>
<name>A0A8X6I5L7_TRICU</name>
<reference evidence="1" key="1">
    <citation type="submission" date="2020-07" db="EMBL/GenBank/DDBJ databases">
        <title>Multicomponent nature underlies the extraordinary mechanical properties of spider dragline silk.</title>
        <authorList>
            <person name="Kono N."/>
            <person name="Nakamura H."/>
            <person name="Mori M."/>
            <person name="Yoshida Y."/>
            <person name="Ohtoshi R."/>
            <person name="Malay A.D."/>
            <person name="Moran D.A.P."/>
            <person name="Tomita M."/>
            <person name="Numata K."/>
            <person name="Arakawa K."/>
        </authorList>
    </citation>
    <scope>NUCLEOTIDE SEQUENCE</scope>
</reference>
<evidence type="ECO:0000313" key="2">
    <source>
        <dbReference type="Proteomes" id="UP000887116"/>
    </source>
</evidence>
<evidence type="ECO:0000313" key="1">
    <source>
        <dbReference type="EMBL" id="GFQ98604.1"/>
    </source>
</evidence>
<protein>
    <submittedName>
        <fullName evidence="1">Uncharacterized protein</fullName>
    </submittedName>
</protein>